<reference evidence="5 6" key="1">
    <citation type="journal article" date="2021" name="Genome Biol.">
        <title>AFLAP: assembly-free linkage analysis pipeline using k-mers from genome sequencing data.</title>
        <authorList>
            <person name="Fletcher K."/>
            <person name="Zhang L."/>
            <person name="Gil J."/>
            <person name="Han R."/>
            <person name="Cavanaugh K."/>
            <person name="Michelmore R."/>
        </authorList>
    </citation>
    <scope>NUCLEOTIDE SEQUENCE [LARGE SCALE GENOMIC DNA]</scope>
    <source>
        <strain evidence="5 6">SF5</strain>
    </source>
</reference>
<dbReference type="PANTHER" id="PTHR43150:SF2">
    <property type="entry name" value="HYPERKINETIC, ISOFORM M"/>
    <property type="match status" value="1"/>
</dbReference>
<dbReference type="OrthoDB" id="2310150at2759"/>
<evidence type="ECO:0000259" key="4">
    <source>
        <dbReference type="Pfam" id="PF00248"/>
    </source>
</evidence>
<dbReference type="Pfam" id="PF00248">
    <property type="entry name" value="Aldo_ket_red"/>
    <property type="match status" value="1"/>
</dbReference>
<dbReference type="RefSeq" id="XP_067817022.1">
    <property type="nucleotide sequence ID" value="XM_067961432.1"/>
</dbReference>
<name>A0A976FIZ5_BRELC</name>
<dbReference type="KEGG" id="blac:94347103"/>
<keyword evidence="3" id="KW-0560">Oxidoreductase</keyword>
<dbReference type="PANTHER" id="PTHR43150">
    <property type="entry name" value="HYPERKINETIC, ISOFORM M"/>
    <property type="match status" value="1"/>
</dbReference>
<dbReference type="GO" id="GO:0016491">
    <property type="term" value="F:oxidoreductase activity"/>
    <property type="evidence" value="ECO:0007669"/>
    <property type="project" value="UniProtKB-KW"/>
</dbReference>
<keyword evidence="2" id="KW-0521">NADP</keyword>
<evidence type="ECO:0000256" key="2">
    <source>
        <dbReference type="ARBA" id="ARBA00022857"/>
    </source>
</evidence>
<dbReference type="InterPro" id="IPR005399">
    <property type="entry name" value="K_chnl_volt-dep_bsu_KCNAB-rel"/>
</dbReference>
<dbReference type="PRINTS" id="PR01577">
    <property type="entry name" value="KCNABCHANNEL"/>
</dbReference>
<dbReference type="GeneID" id="94347103"/>
<organism evidence="5 6">
    <name type="scientific">Bremia lactucae</name>
    <name type="common">Lettuce downy mildew</name>
    <dbReference type="NCBI Taxonomy" id="4779"/>
    <lineage>
        <taxon>Eukaryota</taxon>
        <taxon>Sar</taxon>
        <taxon>Stramenopiles</taxon>
        <taxon>Oomycota</taxon>
        <taxon>Peronosporomycetes</taxon>
        <taxon>Peronosporales</taxon>
        <taxon>Peronosporaceae</taxon>
        <taxon>Bremia</taxon>
    </lineage>
</organism>
<feature type="domain" description="NADP-dependent oxidoreductase" evidence="4">
    <location>
        <begin position="26"/>
        <end position="334"/>
    </location>
</feature>
<sequence>MTSTASDSKSRMTYRFLGNSGLLVSKLSLGSWMEVNDKYTEEAWYNMMKFAFEQGVNFFDNSETYGGGLAERNMGAAIKKGIAEGVWSREDLVLTTKLFYGAKPFYSKVGPNEEGLSRKHLVEGAKASLKRMGLEYVDVLFCHRSDPHTPIEETVRAMNFIINKGWAFYWGTSMWSAADISEACEIADRLGLIRPIVEQPVYSILDRNKVEFEFVDLYKKYKLGLTTWSPLGQGALTGKYSSGTPEDARMNNEMYKNFVPDFADRVVNADKLKPLVEKLGISMAELALAWCVSNEHVSTVMIGARTVAQLEQNLKVLDILDKITPEVKAEIDALVPFVPSLPAPDFSATYRNKHL</sequence>
<evidence type="ECO:0000256" key="3">
    <source>
        <dbReference type="ARBA" id="ARBA00023002"/>
    </source>
</evidence>
<dbReference type="Proteomes" id="UP000294530">
    <property type="component" value="Unassembled WGS sequence"/>
</dbReference>
<accession>A0A976FIZ5</accession>
<dbReference type="InterPro" id="IPR036812">
    <property type="entry name" value="NAD(P)_OxRdtase_dom_sf"/>
</dbReference>
<dbReference type="Gene3D" id="3.20.20.100">
    <property type="entry name" value="NADP-dependent oxidoreductase domain"/>
    <property type="match status" value="1"/>
</dbReference>
<dbReference type="InterPro" id="IPR023210">
    <property type="entry name" value="NADP_OxRdtase_dom"/>
</dbReference>
<comment type="similarity">
    <text evidence="1">Belongs to the shaker potassium channel beta subunit family.</text>
</comment>
<gene>
    <name evidence="5" type="ORF">CCR75_003335</name>
</gene>
<evidence type="ECO:0000256" key="1">
    <source>
        <dbReference type="ARBA" id="ARBA00006515"/>
    </source>
</evidence>
<evidence type="ECO:0000313" key="6">
    <source>
        <dbReference type="Proteomes" id="UP000294530"/>
    </source>
</evidence>
<dbReference type="AlphaFoldDB" id="A0A976FIZ5"/>
<keyword evidence="6" id="KW-1185">Reference proteome</keyword>
<protein>
    <recommendedName>
        <fullName evidence="4">NADP-dependent oxidoreductase domain-containing protein</fullName>
    </recommendedName>
</protein>
<comment type="caution">
    <text evidence="5">The sequence shown here is derived from an EMBL/GenBank/DDBJ whole genome shotgun (WGS) entry which is preliminary data.</text>
</comment>
<dbReference type="SUPFAM" id="SSF51430">
    <property type="entry name" value="NAD(P)-linked oxidoreductase"/>
    <property type="match status" value="1"/>
</dbReference>
<dbReference type="EMBL" id="SHOA02000014">
    <property type="protein sequence ID" value="TDH67523.1"/>
    <property type="molecule type" value="Genomic_DNA"/>
</dbReference>
<proteinExistence type="inferred from homology"/>
<evidence type="ECO:0000313" key="5">
    <source>
        <dbReference type="EMBL" id="TDH67523.1"/>
    </source>
</evidence>